<keyword evidence="4" id="KW-1185">Reference proteome</keyword>
<organism evidence="3 4">
    <name type="scientific">Paludisphaera borealis</name>
    <dbReference type="NCBI Taxonomy" id="1387353"/>
    <lineage>
        <taxon>Bacteria</taxon>
        <taxon>Pseudomonadati</taxon>
        <taxon>Planctomycetota</taxon>
        <taxon>Planctomycetia</taxon>
        <taxon>Isosphaerales</taxon>
        <taxon>Isosphaeraceae</taxon>
        <taxon>Paludisphaera</taxon>
    </lineage>
</organism>
<feature type="chain" id="PRO_5013295918" description="Pyrrolo-quinoline quinone repeat domain-containing protein" evidence="1">
    <location>
        <begin position="25"/>
        <end position="315"/>
    </location>
</feature>
<dbReference type="Gene3D" id="2.130.10.10">
    <property type="entry name" value="YVTN repeat-like/Quinoprotein amine dehydrogenase"/>
    <property type="match status" value="1"/>
</dbReference>
<protein>
    <recommendedName>
        <fullName evidence="2">Pyrrolo-quinoline quinone repeat domain-containing protein</fullName>
    </recommendedName>
</protein>
<dbReference type="PANTHER" id="PTHR35340:SF5">
    <property type="entry name" value="ASST-DOMAIN-CONTAINING PROTEIN"/>
    <property type="match status" value="1"/>
</dbReference>
<evidence type="ECO:0000259" key="2">
    <source>
        <dbReference type="Pfam" id="PF13360"/>
    </source>
</evidence>
<dbReference type="STRING" id="1387353.BSF38_03574"/>
<gene>
    <name evidence="3" type="ORF">BSF38_03574</name>
</gene>
<reference evidence="4" key="1">
    <citation type="submission" date="2016-12" db="EMBL/GenBank/DDBJ databases">
        <title>Comparative genomics of four Isosphaeraceae planctomycetes: a common pool of plasmids and glycoside hydrolase genes.</title>
        <authorList>
            <person name="Ivanova A."/>
        </authorList>
    </citation>
    <scope>NUCLEOTIDE SEQUENCE [LARGE SCALE GENOMIC DNA]</scope>
    <source>
        <strain evidence="4">PX4</strain>
    </source>
</reference>
<dbReference type="InterPro" id="IPR002372">
    <property type="entry name" value="PQQ_rpt_dom"/>
</dbReference>
<feature type="domain" description="Pyrrolo-quinoline quinone repeat" evidence="2">
    <location>
        <begin position="37"/>
        <end position="290"/>
    </location>
</feature>
<dbReference type="AlphaFoldDB" id="A0A1U7CSY8"/>
<dbReference type="RefSeq" id="WP_076347833.1">
    <property type="nucleotide sequence ID" value="NZ_CP019082.1"/>
</dbReference>
<evidence type="ECO:0000313" key="4">
    <source>
        <dbReference type="Proteomes" id="UP000186309"/>
    </source>
</evidence>
<name>A0A1U7CSY8_9BACT</name>
<dbReference type="Proteomes" id="UP000186309">
    <property type="component" value="Chromosome"/>
</dbReference>
<dbReference type="EMBL" id="CP019082">
    <property type="protein sequence ID" value="APW62042.1"/>
    <property type="molecule type" value="Genomic_DNA"/>
</dbReference>
<evidence type="ECO:0000256" key="1">
    <source>
        <dbReference type="SAM" id="SignalP"/>
    </source>
</evidence>
<dbReference type="Pfam" id="PF13360">
    <property type="entry name" value="PQQ_2"/>
    <property type="match status" value="1"/>
</dbReference>
<sequence length="315" mass="34063">MHARSAFHLGLVLSVLGWTATADAQGPASRRVLGADRGRLAIIDARGDVEWEMPLKSQVHDLQLLPNGNILTHTGAATVVEINPAKEIVWSYTSAPRSGYNGPIEVHAVQRLDDGLTMIAETGNRRIIEVNREGKIVHSVDLKVEKPDSHRDTRLVRKLANGHYLVCQELDGAVHEYAPDGAIVWSYRLDLDGRPATPGHDGHGTEVFGALRLASGNTLIATGNGNRVIEVDPAGQVVWSIGHDELPGIHLKWVTSLAVLPNGHIVFGNTHAGPNNPQLIEVTRDKKVVWTLKDFHTFGNDLAAAVVLDEAGSAK</sequence>
<accession>A0A1U7CSY8</accession>
<dbReference type="KEGG" id="pbor:BSF38_03574"/>
<proteinExistence type="predicted"/>
<dbReference type="PANTHER" id="PTHR35340">
    <property type="entry name" value="PQQ ENZYME REPEAT PROTEIN-RELATED"/>
    <property type="match status" value="1"/>
</dbReference>
<dbReference type="InterPro" id="IPR015943">
    <property type="entry name" value="WD40/YVTN_repeat-like_dom_sf"/>
</dbReference>
<evidence type="ECO:0000313" key="3">
    <source>
        <dbReference type="EMBL" id="APW62042.1"/>
    </source>
</evidence>
<dbReference type="SUPFAM" id="SSF63829">
    <property type="entry name" value="Calcium-dependent phosphotriesterase"/>
    <property type="match status" value="1"/>
</dbReference>
<dbReference type="InterPro" id="IPR053143">
    <property type="entry name" value="Arylsulfate_ST"/>
</dbReference>
<dbReference type="OrthoDB" id="264813at2"/>
<keyword evidence="1" id="KW-0732">Signal</keyword>
<feature type="signal peptide" evidence="1">
    <location>
        <begin position="1"/>
        <end position="24"/>
    </location>
</feature>